<evidence type="ECO:0000313" key="3">
    <source>
        <dbReference type="EMBL" id="KYF87059.1"/>
    </source>
</evidence>
<feature type="domain" description="Fumarate reductase/succinate dehydrogenase flavoprotein-like C-terminal" evidence="2">
    <location>
        <begin position="3"/>
        <end position="37"/>
    </location>
</feature>
<evidence type="ECO:0000259" key="2">
    <source>
        <dbReference type="Pfam" id="PF02910"/>
    </source>
</evidence>
<dbReference type="Pfam" id="PF02910">
    <property type="entry name" value="Succ_DH_flav_C"/>
    <property type="match status" value="1"/>
</dbReference>
<feature type="region of interest" description="Disordered" evidence="1">
    <location>
        <begin position="52"/>
        <end position="71"/>
    </location>
</feature>
<dbReference type="Gene3D" id="1.20.58.100">
    <property type="entry name" value="Fumarate reductase/succinate dehydrogenase flavoprotein-like, C-terminal domain"/>
    <property type="match status" value="1"/>
</dbReference>
<feature type="non-terminal residue" evidence="3">
    <location>
        <position position="1"/>
    </location>
</feature>
<dbReference type="GO" id="GO:0016491">
    <property type="term" value="F:oxidoreductase activity"/>
    <property type="evidence" value="ECO:0007669"/>
    <property type="project" value="InterPro"/>
</dbReference>
<dbReference type="AlphaFoldDB" id="A0A150S3K8"/>
<evidence type="ECO:0000313" key="4">
    <source>
        <dbReference type="Proteomes" id="UP000075635"/>
    </source>
</evidence>
<organism evidence="3 4">
    <name type="scientific">Sorangium cellulosum</name>
    <name type="common">Polyangium cellulosum</name>
    <dbReference type="NCBI Taxonomy" id="56"/>
    <lineage>
        <taxon>Bacteria</taxon>
        <taxon>Pseudomonadati</taxon>
        <taxon>Myxococcota</taxon>
        <taxon>Polyangia</taxon>
        <taxon>Polyangiales</taxon>
        <taxon>Polyangiaceae</taxon>
        <taxon>Sorangium</taxon>
    </lineage>
</organism>
<comment type="caution">
    <text evidence="3">The sequence shown here is derived from an EMBL/GenBank/DDBJ whole genome shotgun (WGS) entry which is preliminary data.</text>
</comment>
<dbReference type="EMBL" id="JEMB01001477">
    <property type="protein sequence ID" value="KYF87059.1"/>
    <property type="molecule type" value="Genomic_DNA"/>
</dbReference>
<reference evidence="3 4" key="1">
    <citation type="submission" date="2014-02" db="EMBL/GenBank/DDBJ databases">
        <title>The small core and large imbalanced accessory genome model reveals a collaborative survival strategy of Sorangium cellulosum strains in nature.</title>
        <authorList>
            <person name="Han K."/>
            <person name="Peng R."/>
            <person name="Blom J."/>
            <person name="Li Y.-Z."/>
        </authorList>
    </citation>
    <scope>NUCLEOTIDE SEQUENCE [LARGE SCALE GENOMIC DNA]</scope>
    <source>
        <strain evidence="3 4">So0011-07</strain>
    </source>
</reference>
<proteinExistence type="predicted"/>
<sequence length="71" mass="7695">AAALLATARFCYRSALARAESRGLHQRTDLPDTDPEQAHCLITGGLSSIWVAPRRPPHQRLPSAPHQGDLA</sequence>
<evidence type="ECO:0000256" key="1">
    <source>
        <dbReference type="SAM" id="MobiDB-lite"/>
    </source>
</evidence>
<protein>
    <recommendedName>
        <fullName evidence="2">Fumarate reductase/succinate dehydrogenase flavoprotein-like C-terminal domain-containing protein</fullName>
    </recommendedName>
</protein>
<dbReference type="InterPro" id="IPR015939">
    <property type="entry name" value="Fum_Rdtase/Succ_DH_flav-like_C"/>
</dbReference>
<dbReference type="SUPFAM" id="SSF46977">
    <property type="entry name" value="Succinate dehydrogenase/fumarate reductase flavoprotein C-terminal domain"/>
    <property type="match status" value="1"/>
</dbReference>
<gene>
    <name evidence="3" type="ORF">BE17_48885</name>
</gene>
<name>A0A150S3K8_SORCE</name>
<accession>A0A150S3K8</accession>
<dbReference type="Proteomes" id="UP000075635">
    <property type="component" value="Unassembled WGS sequence"/>
</dbReference>
<dbReference type="InterPro" id="IPR037099">
    <property type="entry name" value="Fum_R/Succ_DH_flav-like_C_sf"/>
</dbReference>